<dbReference type="PROSITE" id="PS50977">
    <property type="entry name" value="HTH_TETR_2"/>
    <property type="match status" value="1"/>
</dbReference>
<dbReference type="PANTHER" id="PTHR30055">
    <property type="entry name" value="HTH-TYPE TRANSCRIPTIONAL REGULATOR RUTR"/>
    <property type="match status" value="1"/>
</dbReference>
<evidence type="ECO:0000313" key="8">
    <source>
        <dbReference type="Proteomes" id="UP000516660"/>
    </source>
</evidence>
<accession>A0A7L7Z2U4</accession>
<dbReference type="SUPFAM" id="SSF48498">
    <property type="entry name" value="Tetracyclin repressor-like, C-terminal domain"/>
    <property type="match status" value="1"/>
</dbReference>
<dbReference type="Pfam" id="PF00440">
    <property type="entry name" value="TetR_N"/>
    <property type="match status" value="1"/>
</dbReference>
<dbReference type="AlphaFoldDB" id="A0A7L7Z2U4"/>
<dbReference type="InterPro" id="IPR050109">
    <property type="entry name" value="HTH-type_TetR-like_transc_reg"/>
</dbReference>
<keyword evidence="2 4" id="KW-0238">DNA-binding</keyword>
<feature type="domain" description="HTH tetR-type" evidence="6">
    <location>
        <begin position="36"/>
        <end position="96"/>
    </location>
</feature>
<dbReference type="GO" id="GO:0000976">
    <property type="term" value="F:transcription cis-regulatory region binding"/>
    <property type="evidence" value="ECO:0007669"/>
    <property type="project" value="TreeGrafter"/>
</dbReference>
<evidence type="ECO:0000313" key="7">
    <source>
        <dbReference type="EMBL" id="QOD44053.1"/>
    </source>
</evidence>
<dbReference type="InterPro" id="IPR036271">
    <property type="entry name" value="Tet_transcr_reg_TetR-rel_C_sf"/>
</dbReference>
<proteinExistence type="predicted"/>
<evidence type="ECO:0000256" key="3">
    <source>
        <dbReference type="ARBA" id="ARBA00023163"/>
    </source>
</evidence>
<keyword evidence="8" id="KW-1185">Reference proteome</keyword>
<dbReference type="RefSeq" id="WP_191147988.1">
    <property type="nucleotide sequence ID" value="NZ_CP061274.1"/>
</dbReference>
<dbReference type="SUPFAM" id="SSF46689">
    <property type="entry name" value="Homeodomain-like"/>
    <property type="match status" value="1"/>
</dbReference>
<dbReference type="PANTHER" id="PTHR30055:SF234">
    <property type="entry name" value="HTH-TYPE TRANSCRIPTIONAL REGULATOR BETI"/>
    <property type="match status" value="1"/>
</dbReference>
<feature type="region of interest" description="Disordered" evidence="5">
    <location>
        <begin position="1"/>
        <end position="25"/>
    </location>
</feature>
<keyword evidence="3" id="KW-0804">Transcription</keyword>
<dbReference type="Gene3D" id="1.10.357.10">
    <property type="entry name" value="Tetracycline Repressor, domain 2"/>
    <property type="match status" value="1"/>
</dbReference>
<dbReference type="Proteomes" id="UP000516660">
    <property type="component" value="Chromosome"/>
</dbReference>
<organism evidence="7 8">
    <name type="scientific">Clavibacter zhangzhiyongii</name>
    <dbReference type="NCBI Taxonomy" id="2768071"/>
    <lineage>
        <taxon>Bacteria</taxon>
        <taxon>Bacillati</taxon>
        <taxon>Actinomycetota</taxon>
        <taxon>Actinomycetes</taxon>
        <taxon>Micrococcales</taxon>
        <taxon>Microbacteriaceae</taxon>
        <taxon>Clavibacter</taxon>
    </lineage>
</organism>
<dbReference type="GO" id="GO:0003700">
    <property type="term" value="F:DNA-binding transcription factor activity"/>
    <property type="evidence" value="ECO:0007669"/>
    <property type="project" value="TreeGrafter"/>
</dbReference>
<dbReference type="InterPro" id="IPR009057">
    <property type="entry name" value="Homeodomain-like_sf"/>
</dbReference>
<feature type="DNA-binding region" description="H-T-H motif" evidence="4">
    <location>
        <begin position="59"/>
        <end position="78"/>
    </location>
</feature>
<name>A0A7L7Z2U4_9MICO</name>
<keyword evidence="1" id="KW-0805">Transcription regulation</keyword>
<evidence type="ECO:0000259" key="6">
    <source>
        <dbReference type="PROSITE" id="PS50977"/>
    </source>
</evidence>
<sequence>MVKQSPGGAPATASGEAGGDERMDDDAIDGRRLRYAHRRGELLRAATEHVLDRGLDDLTLRGIADGVGVSHATLVHHFATRDALIAEIVERVLAETFASPDLVAGADDPLRALWARATDPEGRRHVRLFVAITGRSLHGDPPFAAAVARSVRERTALIAGALEAAGRPPAEATAAATVILGVMRGLMVDLLLTGDRHRVDAAFAAFAAAQARAAG</sequence>
<gene>
    <name evidence="7" type="ORF">H9X71_01420</name>
</gene>
<dbReference type="PRINTS" id="PR00455">
    <property type="entry name" value="HTHTETR"/>
</dbReference>
<dbReference type="InterPro" id="IPR001647">
    <property type="entry name" value="HTH_TetR"/>
</dbReference>
<evidence type="ECO:0000256" key="4">
    <source>
        <dbReference type="PROSITE-ProRule" id="PRU00335"/>
    </source>
</evidence>
<reference evidence="7 8" key="1">
    <citation type="submission" date="2020-08" db="EMBL/GenBank/DDBJ databases">
        <title>Description of Clavibacter zhangzhiyonge sp. nov., a phytopathogenic actinobacterium isolated from barley seeds, causing leaf brown spot and decline.</title>
        <authorList>
            <person name="Tian Q."/>
            <person name="Chuan J."/>
            <person name="Zhao W."/>
            <person name="Li X."/>
        </authorList>
    </citation>
    <scope>NUCLEOTIDE SEQUENCE [LARGE SCALE GENOMIC DNA]</scope>
    <source>
        <strain evidence="7 8">DM1</strain>
    </source>
</reference>
<evidence type="ECO:0000256" key="2">
    <source>
        <dbReference type="ARBA" id="ARBA00023125"/>
    </source>
</evidence>
<dbReference type="EMBL" id="CP061274">
    <property type="protein sequence ID" value="QOD44053.1"/>
    <property type="molecule type" value="Genomic_DNA"/>
</dbReference>
<protein>
    <submittedName>
        <fullName evidence="7">TetR/AcrR family transcriptional regulator</fullName>
    </submittedName>
</protein>
<evidence type="ECO:0000256" key="5">
    <source>
        <dbReference type="SAM" id="MobiDB-lite"/>
    </source>
</evidence>
<dbReference type="KEGG" id="czh:H9X71_01420"/>
<evidence type="ECO:0000256" key="1">
    <source>
        <dbReference type="ARBA" id="ARBA00023015"/>
    </source>
</evidence>